<proteinExistence type="predicted"/>
<evidence type="ECO:0000313" key="2">
    <source>
        <dbReference type="EMBL" id="MFC5499223.1"/>
    </source>
</evidence>
<dbReference type="CDD" id="cd06588">
    <property type="entry name" value="PhnB_like"/>
    <property type="match status" value="1"/>
</dbReference>
<dbReference type="InterPro" id="IPR009725">
    <property type="entry name" value="3_dmu_93_MTrfase"/>
</dbReference>
<evidence type="ECO:0000313" key="3">
    <source>
        <dbReference type="Proteomes" id="UP001596037"/>
    </source>
</evidence>
<dbReference type="RefSeq" id="WP_376851404.1">
    <property type="nucleotide sequence ID" value="NZ_JBHSMF010000009.1"/>
</dbReference>
<organism evidence="2 3">
    <name type="scientific">Caenimonas terrae</name>
    <dbReference type="NCBI Taxonomy" id="696074"/>
    <lineage>
        <taxon>Bacteria</taxon>
        <taxon>Pseudomonadati</taxon>
        <taxon>Pseudomonadota</taxon>
        <taxon>Betaproteobacteria</taxon>
        <taxon>Burkholderiales</taxon>
        <taxon>Comamonadaceae</taxon>
        <taxon>Caenimonas</taxon>
    </lineage>
</organism>
<gene>
    <name evidence="2" type="ORF">ACFPOE_16880</name>
</gene>
<comment type="caution">
    <text evidence="2">The sequence shown here is derived from an EMBL/GenBank/DDBJ whole genome shotgun (WGS) entry which is preliminary data.</text>
</comment>
<dbReference type="PANTHER" id="PTHR33990:SF2">
    <property type="entry name" value="PHNB-LIKE DOMAIN-CONTAINING PROTEIN"/>
    <property type="match status" value="1"/>
</dbReference>
<protein>
    <submittedName>
        <fullName evidence="2">VOC family protein</fullName>
    </submittedName>
</protein>
<dbReference type="Gene3D" id="3.10.180.10">
    <property type="entry name" value="2,3-Dihydroxybiphenyl 1,2-Dioxygenase, domain 1"/>
    <property type="match status" value="1"/>
</dbReference>
<dbReference type="SUPFAM" id="SSF54593">
    <property type="entry name" value="Glyoxalase/Bleomycin resistance protein/Dihydroxybiphenyl dioxygenase"/>
    <property type="match status" value="1"/>
</dbReference>
<dbReference type="InterPro" id="IPR028973">
    <property type="entry name" value="PhnB-like"/>
</dbReference>
<sequence>MQKLDTFLWFDGQAEQAVAFYLSVFPKAKAGRVLRWGDVGPPGKKGSVLTADFEIDGQRFTALNGGPEYKFTPAVSFMIPCETQQEVDTYWDKLLADGGKPMACGWLTDKFGVSWQVTPVGLQEMLTDKDQARANRVMEAMMKMIKLDLPTLQKAYDAS</sequence>
<dbReference type="InterPro" id="IPR029068">
    <property type="entry name" value="Glyas_Bleomycin-R_OHBP_Dase"/>
</dbReference>
<feature type="domain" description="PhnB-like" evidence="1">
    <location>
        <begin position="2"/>
        <end position="118"/>
    </location>
</feature>
<evidence type="ECO:0000259" key="1">
    <source>
        <dbReference type="Pfam" id="PF06983"/>
    </source>
</evidence>
<dbReference type="EMBL" id="JBHSMF010000009">
    <property type="protein sequence ID" value="MFC5499223.1"/>
    <property type="molecule type" value="Genomic_DNA"/>
</dbReference>
<reference evidence="3" key="1">
    <citation type="journal article" date="2019" name="Int. J. Syst. Evol. Microbiol.">
        <title>The Global Catalogue of Microorganisms (GCM) 10K type strain sequencing project: providing services to taxonomists for standard genome sequencing and annotation.</title>
        <authorList>
            <consortium name="The Broad Institute Genomics Platform"/>
            <consortium name="The Broad Institute Genome Sequencing Center for Infectious Disease"/>
            <person name="Wu L."/>
            <person name="Ma J."/>
        </authorList>
    </citation>
    <scope>NUCLEOTIDE SEQUENCE [LARGE SCALE GENOMIC DNA]</scope>
    <source>
        <strain evidence="3">CCUG 57401</strain>
    </source>
</reference>
<dbReference type="Proteomes" id="UP001596037">
    <property type="component" value="Unassembled WGS sequence"/>
</dbReference>
<dbReference type="PIRSF" id="PIRSF021700">
    <property type="entry name" value="3_dmu_93_MTrfase"/>
    <property type="match status" value="1"/>
</dbReference>
<dbReference type="Pfam" id="PF06983">
    <property type="entry name" value="3-dmu-9_3-mt"/>
    <property type="match status" value="1"/>
</dbReference>
<keyword evidence="3" id="KW-1185">Reference proteome</keyword>
<accession>A0ABW0NJ83</accession>
<name>A0ABW0NJ83_9BURK</name>
<dbReference type="PANTHER" id="PTHR33990">
    <property type="entry name" value="PROTEIN YJDN-RELATED"/>
    <property type="match status" value="1"/>
</dbReference>